<comment type="subunit">
    <text evidence="3">Homotrimer.</text>
</comment>
<dbReference type="PANTHER" id="PTHR45713:SF6">
    <property type="entry name" value="F5_8 TYPE C DOMAIN-CONTAINING PROTEIN"/>
    <property type="match status" value="1"/>
</dbReference>
<dbReference type="InterPro" id="IPR051941">
    <property type="entry name" value="BG_Antigen-Binding_Lectin"/>
</dbReference>
<dbReference type="Gene3D" id="2.130.10.30">
    <property type="entry name" value="Regulator of chromosome condensation 1/beta-lactamase-inhibitor protein II"/>
    <property type="match status" value="1"/>
</dbReference>
<evidence type="ECO:0000256" key="4">
    <source>
        <dbReference type="ARBA" id="ARBA00022723"/>
    </source>
</evidence>
<keyword evidence="10" id="KW-1185">Reference proteome</keyword>
<evidence type="ECO:0000256" key="6">
    <source>
        <dbReference type="ARBA" id="ARBA00022837"/>
    </source>
</evidence>
<evidence type="ECO:0000256" key="1">
    <source>
        <dbReference type="ARBA" id="ARBA00002219"/>
    </source>
</evidence>
<keyword evidence="4" id="KW-0479">Metal-binding</keyword>
<protein>
    <recommendedName>
        <fullName evidence="8">Fucolectin tachylectin-4 pentraxin-1 domain-containing protein</fullName>
    </recommendedName>
</protein>
<dbReference type="InterPro" id="IPR009091">
    <property type="entry name" value="RCC1/BLIP-II"/>
</dbReference>
<dbReference type="SMART" id="SM00607">
    <property type="entry name" value="FTP"/>
    <property type="match status" value="1"/>
</dbReference>
<comment type="similarity">
    <text evidence="2">Belongs to the fucolectin family.</text>
</comment>
<comment type="caution">
    <text evidence="9">The sequence shown here is derived from an EMBL/GenBank/DDBJ whole genome shotgun (WGS) entry which is preliminary data.</text>
</comment>
<name>A0ABN7GBV7_9GAMM</name>
<evidence type="ECO:0000256" key="2">
    <source>
        <dbReference type="ARBA" id="ARBA00010147"/>
    </source>
</evidence>
<dbReference type="Proteomes" id="UP000626656">
    <property type="component" value="Unassembled WGS sequence"/>
</dbReference>
<dbReference type="Pfam" id="PF22633">
    <property type="entry name" value="F5_F8_type_C_2"/>
    <property type="match status" value="1"/>
</dbReference>
<dbReference type="InterPro" id="IPR008979">
    <property type="entry name" value="Galactose-bd-like_sf"/>
</dbReference>
<evidence type="ECO:0000313" key="10">
    <source>
        <dbReference type="Proteomes" id="UP000626656"/>
    </source>
</evidence>
<proteinExistence type="inferred from homology"/>
<keyword evidence="6" id="KW-0106">Calcium</keyword>
<gene>
    <name evidence="9" type="ORF">AZO1586I_831</name>
</gene>
<feature type="non-terminal residue" evidence="9">
    <location>
        <position position="1"/>
    </location>
</feature>
<evidence type="ECO:0000259" key="8">
    <source>
        <dbReference type="SMART" id="SM00607"/>
    </source>
</evidence>
<accession>A0ABN7GBV7</accession>
<dbReference type="SUPFAM" id="SSF50985">
    <property type="entry name" value="RCC1/BLIP-II"/>
    <property type="match status" value="1"/>
</dbReference>
<dbReference type="InterPro" id="IPR006585">
    <property type="entry name" value="FTP1"/>
</dbReference>
<evidence type="ECO:0000256" key="7">
    <source>
        <dbReference type="ARBA" id="ARBA00023157"/>
    </source>
</evidence>
<organism evidence="9 10">
    <name type="scientific">Bathymodiolus thermophilus thioautotrophic gill symbiont</name>
    <dbReference type="NCBI Taxonomy" id="2360"/>
    <lineage>
        <taxon>Bacteria</taxon>
        <taxon>Pseudomonadati</taxon>
        <taxon>Pseudomonadota</taxon>
        <taxon>Gammaproteobacteria</taxon>
        <taxon>sulfur-oxidizing symbionts</taxon>
    </lineage>
</organism>
<keyword evidence="5" id="KW-0430">Lectin</keyword>
<evidence type="ECO:0000256" key="3">
    <source>
        <dbReference type="ARBA" id="ARBA00011233"/>
    </source>
</evidence>
<feature type="domain" description="Fucolectin tachylectin-4 pentraxin-1" evidence="8">
    <location>
        <begin position="132"/>
        <end position="274"/>
    </location>
</feature>
<dbReference type="RefSeq" id="WP_202784277.1">
    <property type="nucleotide sequence ID" value="NZ_CAHJWF010000210.1"/>
</dbReference>
<evidence type="ECO:0000313" key="9">
    <source>
        <dbReference type="EMBL" id="CAB5501597.1"/>
    </source>
</evidence>
<dbReference type="EMBL" id="CAHJWF010000210">
    <property type="protein sequence ID" value="CAB5501597.1"/>
    <property type="molecule type" value="Genomic_DNA"/>
</dbReference>
<comment type="function">
    <text evidence="1">Acts as a defensive agent. Recognizes blood group fucosylated oligosaccharides including A, B, H and Lewis B-type antigens. Does not recognize Lewis A antigen and has low affinity for monovalent haptens.</text>
</comment>
<reference evidence="9 10" key="1">
    <citation type="submission" date="2020-05" db="EMBL/GenBank/DDBJ databases">
        <authorList>
            <person name="Petersen J."/>
            <person name="Sayavedra L."/>
        </authorList>
    </citation>
    <scope>NUCLEOTIDE SEQUENCE [LARGE SCALE GENOMIC DNA]</scope>
    <source>
        <strain evidence="9">B azoricus SOX ET2 1586I</strain>
    </source>
</reference>
<keyword evidence="7" id="KW-1015">Disulfide bond</keyword>
<dbReference type="PANTHER" id="PTHR45713">
    <property type="entry name" value="FTP DOMAIN-CONTAINING PROTEIN"/>
    <property type="match status" value="1"/>
</dbReference>
<dbReference type="Gene3D" id="2.60.120.260">
    <property type="entry name" value="Galactose-binding domain-like"/>
    <property type="match status" value="1"/>
</dbReference>
<sequence length="275" mass="30101">GGTSAPTDKGYTKIYSNEYAFAALKADGSITTWGYIKSGGKNALNAPTDKDYIKVYSTGMAFAALKADGSITAWGDMENPWSNIENIRKNIPTDKGYIEIYSNEFAFTAVRPDGSIRTWGDPSYGGAYASGGYNLALGKPATQSSIYPHRIHAVAGYAVDGNTDGEFLNSSTTHTKDEQGAWWQVDLGGKKKINQIIIYNRTDCCANRLSNYQVSISNKADFSTHTYQQDFHVAPNPKKTIKLDASGKQGRYVRIQLLDKNYLSLAEVQVIGDDL</sequence>
<dbReference type="SUPFAM" id="SSF49785">
    <property type="entry name" value="Galactose-binding domain-like"/>
    <property type="match status" value="1"/>
</dbReference>
<evidence type="ECO:0000256" key="5">
    <source>
        <dbReference type="ARBA" id="ARBA00022734"/>
    </source>
</evidence>